<dbReference type="EMBL" id="JBHRTQ010000004">
    <property type="protein sequence ID" value="MFC3173392.1"/>
    <property type="molecule type" value="Genomic_DNA"/>
</dbReference>
<evidence type="ECO:0000313" key="2">
    <source>
        <dbReference type="EMBL" id="MFC3173392.1"/>
    </source>
</evidence>
<dbReference type="InterPro" id="IPR028087">
    <property type="entry name" value="Tad_N"/>
</dbReference>
<keyword evidence="3" id="KW-1185">Reference proteome</keyword>
<comment type="caution">
    <text evidence="2">The sequence shown here is derived from an EMBL/GenBank/DDBJ whole genome shotgun (WGS) entry which is preliminary data.</text>
</comment>
<dbReference type="RefSeq" id="WP_379508779.1">
    <property type="nucleotide sequence ID" value="NZ_JBHRTQ010000004.1"/>
</dbReference>
<accession>A0ABV7IN18</accession>
<evidence type="ECO:0000313" key="3">
    <source>
        <dbReference type="Proteomes" id="UP001595604"/>
    </source>
</evidence>
<gene>
    <name evidence="2" type="ORF">ACFOD9_03915</name>
</gene>
<sequence length="420" mass="42060">MLHRLAASRAGNVLVVAAFSLPLVIGAVGLAIDVAGWQQSRRALQGAADSAVYSAAVASAAGASADRAREEARAVLSTYGLVNGANGVTITVSNPPTIGNYTANSNAWEVKVGKAQDLRFASLFLSAAPTVSVRAVAKAGSGGSGCILALSTTAAKAVNVTNNGQIANPNCVVYSNSADTKALSCSDNCSIKASTSVVGGISTYSNAAMTGAFNRTGQAPIADPYAAVDPGAAGGCTQTSAVTTATTLNPGHYCGGFNVSGSKTLTLNPGIYFVDSKFYFTNGAKLDATSGVTIVINGSYCIGLGDCAVGNGVGNNATINITAPTSGPTAGIAMMGPRTGADGKNQEFTNNSYLNVQGALYFPSQKLHFNDNSNMNSALCTQLIGSTVQIDNNANMSPNCTGTGVTPIGSGGSGSTGMLE</sequence>
<dbReference type="Pfam" id="PF13400">
    <property type="entry name" value="Tad"/>
    <property type="match status" value="1"/>
</dbReference>
<dbReference type="Proteomes" id="UP001595604">
    <property type="component" value="Unassembled WGS sequence"/>
</dbReference>
<proteinExistence type="predicted"/>
<name>A0ABV7IN18_9SPHN</name>
<evidence type="ECO:0000259" key="1">
    <source>
        <dbReference type="Pfam" id="PF13400"/>
    </source>
</evidence>
<protein>
    <submittedName>
        <fullName evidence="2">Pilus assembly protein TadG-related protein</fullName>
    </submittedName>
</protein>
<reference evidence="3" key="1">
    <citation type="journal article" date="2019" name="Int. J. Syst. Evol. Microbiol.">
        <title>The Global Catalogue of Microorganisms (GCM) 10K type strain sequencing project: providing services to taxonomists for standard genome sequencing and annotation.</title>
        <authorList>
            <consortium name="The Broad Institute Genomics Platform"/>
            <consortium name="The Broad Institute Genome Sequencing Center for Infectious Disease"/>
            <person name="Wu L."/>
            <person name="Ma J."/>
        </authorList>
    </citation>
    <scope>NUCLEOTIDE SEQUENCE [LARGE SCALE GENOMIC DNA]</scope>
    <source>
        <strain evidence="3">KCTC 42984</strain>
    </source>
</reference>
<feature type="domain" description="Putative Flp pilus-assembly TadG-like N-terminal" evidence="1">
    <location>
        <begin position="11"/>
        <end position="57"/>
    </location>
</feature>
<organism evidence="2 3">
    <name type="scientific">Novosphingobium bradum</name>
    <dbReference type="NCBI Taxonomy" id="1737444"/>
    <lineage>
        <taxon>Bacteria</taxon>
        <taxon>Pseudomonadati</taxon>
        <taxon>Pseudomonadota</taxon>
        <taxon>Alphaproteobacteria</taxon>
        <taxon>Sphingomonadales</taxon>
        <taxon>Sphingomonadaceae</taxon>
        <taxon>Novosphingobium</taxon>
    </lineage>
</organism>